<protein>
    <submittedName>
        <fullName evidence="2">Transcription factor 25</fullName>
    </submittedName>
</protein>
<name>A0AC35TTU7_9BILA</name>
<dbReference type="Proteomes" id="UP000095286">
    <property type="component" value="Unplaced"/>
</dbReference>
<dbReference type="WBParaSite" id="RSKR_0000422000.1">
    <property type="protein sequence ID" value="RSKR_0000422000.1"/>
    <property type="gene ID" value="RSKR_0000422000"/>
</dbReference>
<proteinExistence type="predicted"/>
<organism evidence="1 2">
    <name type="scientific">Rhabditophanes sp. KR3021</name>
    <dbReference type="NCBI Taxonomy" id="114890"/>
    <lineage>
        <taxon>Eukaryota</taxon>
        <taxon>Metazoa</taxon>
        <taxon>Ecdysozoa</taxon>
        <taxon>Nematoda</taxon>
        <taxon>Chromadorea</taxon>
        <taxon>Rhabditida</taxon>
        <taxon>Tylenchina</taxon>
        <taxon>Panagrolaimomorpha</taxon>
        <taxon>Strongyloidoidea</taxon>
        <taxon>Alloionematidae</taxon>
        <taxon>Rhabditophanes</taxon>
    </lineage>
</organism>
<accession>A0AC35TTU7</accession>
<reference evidence="2" key="1">
    <citation type="submission" date="2016-11" db="UniProtKB">
        <authorList>
            <consortium name="WormBaseParasite"/>
        </authorList>
    </citation>
    <scope>IDENTIFICATION</scope>
    <source>
        <strain evidence="2">KR3021</strain>
    </source>
</reference>
<evidence type="ECO:0000313" key="2">
    <source>
        <dbReference type="WBParaSite" id="RSKR_0000422000.1"/>
    </source>
</evidence>
<evidence type="ECO:0000313" key="1">
    <source>
        <dbReference type="Proteomes" id="UP000095286"/>
    </source>
</evidence>
<sequence>MSQKKVFKDYTAVDSSSDEDSGDEGLVIPVDSTIDQITLAKQADIEEKTFRAKVAQLEKERKAGEIVKIEPAPLTPSPPKVVKVIEDEEITNIWKIDKKCLDLETVFRKILGEAFNSSNAFTRNQTGDNVRIDNRHVRKQKGVQVGRLINKVFPPRKIDMSFEIDLKSVNGDTKVFEMIPNTRYLINQMDFESSLTSLGLERIMHILRSNGPHLGCSIVGAYALHVQQENNESKNLLETAISWFDIQAGREFDMFSLNDTLPYAYETNRAFHILLLKYCKVCAEKKCFESALEFSKILLMKDYETDPLGALMVIDSYALKAKQYKWLVTFYEQEKNVKNLACLPNFAYSVAIAYHFLFKKTKKIIYKQKAAEAMKNAYLQFPFVIGHFMDEASAFSGTSVDTDARATITALESQPIGLQDIVRSYIFHIQDIFKLPEVSTFILASVSEFIEEYGTMPSVAMNEINIRMKNLFVGIPKSVKRHMYLYGIGQKYTTVDMTNPFPPKNELNSFTTLAFNAKVPLSEFRRKDSHAVIMAISETPGLSLLGQTLLIELFQSLIPDSSLIEFFTESVILGRAQDIFLSAIRRITGHETPLPIAENIEPNQEISDPANRELVETLITRITGILGRFNTFPQIPEVEEVPTTNTEPPPEEEVKDEDGSNEEEIKEEGDNHEEIQEDEVE</sequence>